<organism evidence="1 2">
    <name type="scientific">Bifidobacterium aerophilum</name>
    <dbReference type="NCBI Taxonomy" id="1798155"/>
    <lineage>
        <taxon>Bacteria</taxon>
        <taxon>Bacillati</taxon>
        <taxon>Actinomycetota</taxon>
        <taxon>Actinomycetes</taxon>
        <taxon>Bifidobacteriales</taxon>
        <taxon>Bifidobacteriaceae</taxon>
        <taxon>Bifidobacterium</taxon>
    </lineage>
</organism>
<gene>
    <name evidence="1" type="ORF">GFD25_11845</name>
</gene>
<evidence type="ECO:0000313" key="2">
    <source>
        <dbReference type="Proteomes" id="UP000469194"/>
    </source>
</evidence>
<reference evidence="1 2" key="1">
    <citation type="submission" date="2019-10" db="EMBL/GenBank/DDBJ databases">
        <title>Bifidobacterium from non-human primates.</title>
        <authorList>
            <person name="Modesto M."/>
        </authorList>
    </citation>
    <scope>NUCLEOTIDE SEQUENCE [LARGE SCALE GENOMIC DNA]</scope>
    <source>
        <strain evidence="1 2">TRE17</strain>
    </source>
</reference>
<accession>A0A6N9Z980</accession>
<dbReference type="RefSeq" id="WP_163233107.1">
    <property type="nucleotide sequence ID" value="NZ_WHZW01000046.1"/>
</dbReference>
<sequence>MIPPTEQVPFTRHQVTVEHGRRIAGEPVELGSLGVLVAPGTFERVAEAGRVTVATGCDLYLRGKPPFEVMAGDTAMVRGEPLTVTRTPEEWRRGDTVIGVQYHAERRKDTT</sequence>
<proteinExistence type="predicted"/>
<dbReference type="Proteomes" id="UP000469194">
    <property type="component" value="Unassembled WGS sequence"/>
</dbReference>
<evidence type="ECO:0000313" key="1">
    <source>
        <dbReference type="EMBL" id="NEG90653.1"/>
    </source>
</evidence>
<dbReference type="AlphaFoldDB" id="A0A6N9Z980"/>
<keyword evidence="2" id="KW-1185">Reference proteome</keyword>
<comment type="caution">
    <text evidence="1">The sequence shown here is derived from an EMBL/GenBank/DDBJ whole genome shotgun (WGS) entry which is preliminary data.</text>
</comment>
<name>A0A6N9Z980_9BIFI</name>
<dbReference type="EMBL" id="WHZW01000046">
    <property type="protein sequence ID" value="NEG90653.1"/>
    <property type="molecule type" value="Genomic_DNA"/>
</dbReference>
<protein>
    <submittedName>
        <fullName evidence="1">Uncharacterized protein</fullName>
    </submittedName>
</protein>